<evidence type="ECO:0000313" key="4">
    <source>
        <dbReference type="Proteomes" id="UP001626549"/>
    </source>
</evidence>
<keyword evidence="1" id="KW-0472">Membrane</keyword>
<reference evidence="3 4" key="1">
    <citation type="submission" date="2023-10" db="EMBL/GenBank/DDBJ databases">
        <title>Two novel species belonging to the OM43/NOR5 clade.</title>
        <authorList>
            <person name="Park M."/>
        </authorList>
    </citation>
    <scope>NUCLEOTIDE SEQUENCE [LARGE SCALE GENOMIC DNA]</scope>
    <source>
        <strain evidence="3 4">IMCC45268</strain>
    </source>
</reference>
<feature type="transmembrane region" description="Helical" evidence="1">
    <location>
        <begin position="322"/>
        <end position="346"/>
    </location>
</feature>
<accession>A0ABZ0IC94</accession>
<dbReference type="RefSeq" id="WP_407327003.1">
    <property type="nucleotide sequence ID" value="NZ_CP136865.1"/>
</dbReference>
<keyword evidence="1" id="KW-1133">Transmembrane helix</keyword>
<feature type="transmembrane region" description="Helical" evidence="1">
    <location>
        <begin position="127"/>
        <end position="151"/>
    </location>
</feature>
<gene>
    <name evidence="3" type="ORF">R0137_13850</name>
</gene>
<dbReference type="InterPro" id="IPR011642">
    <property type="entry name" value="Gate_dom"/>
</dbReference>
<protein>
    <submittedName>
        <fullName evidence="3">YjiH family protein</fullName>
    </submittedName>
</protein>
<feature type="transmembrane region" description="Helical" evidence="1">
    <location>
        <begin position="56"/>
        <end position="77"/>
    </location>
</feature>
<organism evidence="3 4">
    <name type="scientific">Congregibacter brevis</name>
    <dbReference type="NCBI Taxonomy" id="3081201"/>
    <lineage>
        <taxon>Bacteria</taxon>
        <taxon>Pseudomonadati</taxon>
        <taxon>Pseudomonadota</taxon>
        <taxon>Gammaproteobacteria</taxon>
        <taxon>Cellvibrionales</taxon>
        <taxon>Halieaceae</taxon>
        <taxon>Congregibacter</taxon>
    </lineage>
</organism>
<feature type="domain" description="Nucleoside transporter/FeoB GTPase Gate" evidence="2">
    <location>
        <begin position="140"/>
        <end position="238"/>
    </location>
</feature>
<evidence type="ECO:0000313" key="3">
    <source>
        <dbReference type="EMBL" id="WOJ96323.1"/>
    </source>
</evidence>
<dbReference type="Pfam" id="PF07670">
    <property type="entry name" value="Gate"/>
    <property type="match status" value="1"/>
</dbReference>
<keyword evidence="4" id="KW-1185">Reference proteome</keyword>
<feature type="transmembrane region" description="Helical" evidence="1">
    <location>
        <begin position="242"/>
        <end position="260"/>
    </location>
</feature>
<evidence type="ECO:0000259" key="2">
    <source>
        <dbReference type="Pfam" id="PF07670"/>
    </source>
</evidence>
<feature type="transmembrane region" description="Helical" evidence="1">
    <location>
        <begin position="214"/>
        <end position="236"/>
    </location>
</feature>
<evidence type="ECO:0000256" key="1">
    <source>
        <dbReference type="SAM" id="Phobius"/>
    </source>
</evidence>
<keyword evidence="1" id="KW-0812">Transmembrane</keyword>
<feature type="transmembrane region" description="Helical" evidence="1">
    <location>
        <begin position="181"/>
        <end position="202"/>
    </location>
</feature>
<sequence>MSEASAKNAEIASLRRFLLPSLIGAAVFLCPIFYDGAWTILLGVAADSLKEAVGSAMPVLLLSIVTASAVLSVAGAINPSLKSRYRAHGVTRVFDVPLFWLSLRLLGTICAWLIVFKLGPEFIWNEYTGAVALFSLGGTIVTIFLCASFLLPMLTDYGLMEFVGTLLQPVFRRLFTLPGRAAIDALASWLAAAAVGVLITISQYERGHYTRREAIVIATNFSITSLPFCLFVIEFIGLREHFFAVYGTIVAIGLCCAILLPRLPPLRGIQPLPSDNSAVSAGEDNEGRPLFLRALLAARRRAASGPDLKEYLAASAQHVMDIWMGLVPLVILIGTLGLAVAEFTPIMQTLSAPLIPILEWSGLPDAAAAAPTFLVGFLDMFLPAAIGQGVESELTRFVIAAVSLTQLIYLSEVGSLLLRSALKVNVLMLLGVFTMRTVIGFPIAVVAAKFFMG</sequence>
<feature type="transmembrane region" description="Helical" evidence="1">
    <location>
        <begin position="424"/>
        <end position="448"/>
    </location>
</feature>
<feature type="transmembrane region" description="Helical" evidence="1">
    <location>
        <begin position="97"/>
        <end position="115"/>
    </location>
</feature>
<feature type="transmembrane region" description="Helical" evidence="1">
    <location>
        <begin position="22"/>
        <end position="44"/>
    </location>
</feature>
<proteinExistence type="predicted"/>
<dbReference type="EMBL" id="CP136865">
    <property type="protein sequence ID" value="WOJ96323.1"/>
    <property type="molecule type" value="Genomic_DNA"/>
</dbReference>
<dbReference type="Proteomes" id="UP001626549">
    <property type="component" value="Chromosome"/>
</dbReference>
<name>A0ABZ0IC94_9GAMM</name>